<feature type="chain" id="PRO_5040418325" description="Secreted protein" evidence="1">
    <location>
        <begin position="16"/>
        <end position="89"/>
    </location>
</feature>
<evidence type="ECO:0000313" key="2">
    <source>
        <dbReference type="EMBL" id="KAG1771611.1"/>
    </source>
</evidence>
<sequence length="89" mass="10288">MQTAKLARLALKVIALQMFAQFLSRRMTTWTHILVPSSLDISAQFAKRRVLQLDIVSLRVVCLRFALILQEIQTTSAFMKHGARHYKFL</sequence>
<keyword evidence="1" id="KW-0732">Signal</keyword>
<accession>A0A9P7CYJ8</accession>
<proteinExistence type="predicted"/>
<evidence type="ECO:0008006" key="4">
    <source>
        <dbReference type="Google" id="ProtNLM"/>
    </source>
</evidence>
<organism evidence="2 3">
    <name type="scientific">Suillus placidus</name>
    <dbReference type="NCBI Taxonomy" id="48579"/>
    <lineage>
        <taxon>Eukaryota</taxon>
        <taxon>Fungi</taxon>
        <taxon>Dikarya</taxon>
        <taxon>Basidiomycota</taxon>
        <taxon>Agaricomycotina</taxon>
        <taxon>Agaricomycetes</taxon>
        <taxon>Agaricomycetidae</taxon>
        <taxon>Boletales</taxon>
        <taxon>Suillineae</taxon>
        <taxon>Suillaceae</taxon>
        <taxon>Suillus</taxon>
    </lineage>
</organism>
<feature type="signal peptide" evidence="1">
    <location>
        <begin position="1"/>
        <end position="15"/>
    </location>
</feature>
<evidence type="ECO:0000313" key="3">
    <source>
        <dbReference type="Proteomes" id="UP000714275"/>
    </source>
</evidence>
<dbReference type="EMBL" id="JABBWD010000058">
    <property type="protein sequence ID" value="KAG1771611.1"/>
    <property type="molecule type" value="Genomic_DNA"/>
</dbReference>
<protein>
    <recommendedName>
        <fullName evidence="4">Secreted protein</fullName>
    </recommendedName>
</protein>
<evidence type="ECO:0000256" key="1">
    <source>
        <dbReference type="SAM" id="SignalP"/>
    </source>
</evidence>
<comment type="caution">
    <text evidence="2">The sequence shown here is derived from an EMBL/GenBank/DDBJ whole genome shotgun (WGS) entry which is preliminary data.</text>
</comment>
<gene>
    <name evidence="2" type="ORF">EV702DRAFT_1136836</name>
</gene>
<dbReference type="Proteomes" id="UP000714275">
    <property type="component" value="Unassembled WGS sequence"/>
</dbReference>
<keyword evidence="3" id="KW-1185">Reference proteome</keyword>
<reference evidence="2" key="1">
    <citation type="journal article" date="2020" name="New Phytol.">
        <title>Comparative genomics reveals dynamic genome evolution in host specialist ectomycorrhizal fungi.</title>
        <authorList>
            <person name="Lofgren L.A."/>
            <person name="Nguyen N.H."/>
            <person name="Vilgalys R."/>
            <person name="Ruytinx J."/>
            <person name="Liao H.L."/>
            <person name="Branco S."/>
            <person name="Kuo A."/>
            <person name="LaButti K."/>
            <person name="Lipzen A."/>
            <person name="Andreopoulos W."/>
            <person name="Pangilinan J."/>
            <person name="Riley R."/>
            <person name="Hundley H."/>
            <person name="Na H."/>
            <person name="Barry K."/>
            <person name="Grigoriev I.V."/>
            <person name="Stajich J.E."/>
            <person name="Kennedy P.G."/>
        </authorList>
    </citation>
    <scope>NUCLEOTIDE SEQUENCE</scope>
    <source>
        <strain evidence="2">DOB743</strain>
    </source>
</reference>
<dbReference type="AlphaFoldDB" id="A0A9P7CYJ8"/>
<name>A0A9P7CYJ8_9AGAM</name>